<keyword evidence="5" id="KW-0802">TPR repeat</keyword>
<dbReference type="Proteomes" id="UP000315010">
    <property type="component" value="Unassembled WGS sequence"/>
</dbReference>
<dbReference type="Gene3D" id="3.40.50.11380">
    <property type="match status" value="1"/>
</dbReference>
<dbReference type="AlphaFoldDB" id="A0A5C5Z6U6"/>
<evidence type="ECO:0000256" key="1">
    <source>
        <dbReference type="ARBA" id="ARBA00004922"/>
    </source>
</evidence>
<evidence type="ECO:0000313" key="8">
    <source>
        <dbReference type="Proteomes" id="UP000315010"/>
    </source>
</evidence>
<sequence length="143" mass="15994">MNDDAVVETIRSHELDIMVELGGYTGGGNRLRVLSRRVAPIQVSFLGYPNSTALPTIDYHFTDRFADPPGMTQSLYGEQLVWLDHAQLAWRPYDEVKNVSVESRGGPLLGVFNNVAKISPSALRAYAEIMRRVPEARMILKYG</sequence>
<dbReference type="PANTHER" id="PTHR44835:SF1">
    <property type="entry name" value="PROTEIN O-GLCNAC TRANSFERASE"/>
    <property type="match status" value="1"/>
</dbReference>
<evidence type="ECO:0000256" key="3">
    <source>
        <dbReference type="ARBA" id="ARBA00022679"/>
    </source>
</evidence>
<dbReference type="EMBL" id="SJPJ01000001">
    <property type="protein sequence ID" value="TWT82253.1"/>
    <property type="molecule type" value="Genomic_DNA"/>
</dbReference>
<dbReference type="PANTHER" id="PTHR44835">
    <property type="entry name" value="UDP-N-ACETYLGLUCOSAMINE--PEPTIDE N-ACETYLGLUCOSAMINYLTRANSFERASE SPINDLY-RELATED"/>
    <property type="match status" value="1"/>
</dbReference>
<accession>A0A5C5Z6U6</accession>
<evidence type="ECO:0000256" key="5">
    <source>
        <dbReference type="ARBA" id="ARBA00022803"/>
    </source>
</evidence>
<name>A0A5C5Z6U6_9BACT</name>
<evidence type="ECO:0000259" key="6">
    <source>
        <dbReference type="Pfam" id="PF13844"/>
    </source>
</evidence>
<keyword evidence="8" id="KW-1185">Reference proteome</keyword>
<evidence type="ECO:0000256" key="4">
    <source>
        <dbReference type="ARBA" id="ARBA00022737"/>
    </source>
</evidence>
<protein>
    <recommendedName>
        <fullName evidence="6">O-GlcNAc transferase C-terminal domain-containing protein</fullName>
    </recommendedName>
</protein>
<comment type="pathway">
    <text evidence="1">Protein modification; protein glycosylation.</text>
</comment>
<feature type="domain" description="O-GlcNAc transferase C-terminal" evidence="6">
    <location>
        <begin position="7"/>
        <end position="86"/>
    </location>
</feature>
<keyword evidence="2" id="KW-0328">Glycosyltransferase</keyword>
<dbReference type="InterPro" id="IPR029489">
    <property type="entry name" value="OGT/SEC/SPY_C"/>
</dbReference>
<proteinExistence type="predicted"/>
<keyword evidence="4" id="KW-0677">Repeat</keyword>
<evidence type="ECO:0000256" key="2">
    <source>
        <dbReference type="ARBA" id="ARBA00022676"/>
    </source>
</evidence>
<evidence type="ECO:0000313" key="7">
    <source>
        <dbReference type="EMBL" id="TWT82253.1"/>
    </source>
</evidence>
<dbReference type="InterPro" id="IPR051939">
    <property type="entry name" value="Glycosyltr_41/O-GlcNAc_trsf"/>
</dbReference>
<dbReference type="Gene3D" id="3.40.50.2000">
    <property type="entry name" value="Glycogen Phosphorylase B"/>
    <property type="match status" value="1"/>
</dbReference>
<dbReference type="GO" id="GO:0016757">
    <property type="term" value="F:glycosyltransferase activity"/>
    <property type="evidence" value="ECO:0007669"/>
    <property type="project" value="UniProtKB-KW"/>
</dbReference>
<comment type="caution">
    <text evidence="7">The sequence shown here is derived from an EMBL/GenBank/DDBJ whole genome shotgun (WGS) entry which is preliminary data.</text>
</comment>
<gene>
    <name evidence="7" type="ORF">CA13_37150</name>
</gene>
<dbReference type="Pfam" id="PF13844">
    <property type="entry name" value="Glyco_transf_41"/>
    <property type="match status" value="1"/>
</dbReference>
<organism evidence="7 8">
    <name type="scientific">Novipirellula herctigrandis</name>
    <dbReference type="NCBI Taxonomy" id="2527986"/>
    <lineage>
        <taxon>Bacteria</taxon>
        <taxon>Pseudomonadati</taxon>
        <taxon>Planctomycetota</taxon>
        <taxon>Planctomycetia</taxon>
        <taxon>Pirellulales</taxon>
        <taxon>Pirellulaceae</taxon>
        <taxon>Novipirellula</taxon>
    </lineage>
</organism>
<keyword evidence="3" id="KW-0808">Transferase</keyword>
<reference evidence="7 8" key="1">
    <citation type="submission" date="2019-02" db="EMBL/GenBank/DDBJ databases">
        <title>Deep-cultivation of Planctomycetes and their phenomic and genomic characterization uncovers novel biology.</title>
        <authorList>
            <person name="Wiegand S."/>
            <person name="Jogler M."/>
            <person name="Boedeker C."/>
            <person name="Pinto D."/>
            <person name="Vollmers J."/>
            <person name="Rivas-Marin E."/>
            <person name="Kohn T."/>
            <person name="Peeters S.H."/>
            <person name="Heuer A."/>
            <person name="Rast P."/>
            <person name="Oberbeckmann S."/>
            <person name="Bunk B."/>
            <person name="Jeske O."/>
            <person name="Meyerdierks A."/>
            <person name="Storesund J.E."/>
            <person name="Kallscheuer N."/>
            <person name="Luecker S."/>
            <person name="Lage O.M."/>
            <person name="Pohl T."/>
            <person name="Merkel B.J."/>
            <person name="Hornburger P."/>
            <person name="Mueller R.-W."/>
            <person name="Bruemmer F."/>
            <person name="Labrenz M."/>
            <person name="Spormann A.M."/>
            <person name="Op Den Camp H."/>
            <person name="Overmann J."/>
            <person name="Amann R."/>
            <person name="Jetten M.S.M."/>
            <person name="Mascher T."/>
            <person name="Medema M.H."/>
            <person name="Devos D.P."/>
            <person name="Kaster A.-K."/>
            <person name="Ovreas L."/>
            <person name="Rohde M."/>
            <person name="Galperin M.Y."/>
            <person name="Jogler C."/>
        </authorList>
    </citation>
    <scope>NUCLEOTIDE SEQUENCE [LARGE SCALE GENOMIC DNA]</scope>
    <source>
        <strain evidence="7 8">CA13</strain>
    </source>
</reference>